<comment type="caution">
    <text evidence="10">Lacks conserved residue(s) required for the propagation of feature annotation.</text>
</comment>
<feature type="domain" description="4Fe-4S" evidence="12">
    <location>
        <begin position="32"/>
        <end position="91"/>
    </location>
</feature>
<dbReference type="InterPro" id="IPR017896">
    <property type="entry name" value="4Fe4S_Fe-S-bd"/>
</dbReference>
<feature type="binding site" evidence="10">
    <location>
        <position position="57"/>
    </location>
    <ligand>
        <name>[4Fe-4S] cluster</name>
        <dbReference type="ChEBI" id="CHEBI:49883"/>
        <label>1</label>
    </ligand>
</feature>
<dbReference type="GO" id="GO:0051539">
    <property type="term" value="F:4 iron, 4 sulfur cluster binding"/>
    <property type="evidence" value="ECO:0007669"/>
    <property type="project" value="UniProtKB-UniRule"/>
</dbReference>
<protein>
    <recommendedName>
        <fullName evidence="10">Ion-translocating oxidoreductase complex subunit B</fullName>
        <ecNumber evidence="10">7.-.-.-</ecNumber>
    </recommendedName>
    <alternativeName>
        <fullName evidence="10">Rnf electron transport complex subunit B</fullName>
    </alternativeName>
</protein>
<dbReference type="Proteomes" id="UP000885779">
    <property type="component" value="Unassembled WGS sequence"/>
</dbReference>
<feature type="binding site" evidence="10">
    <location>
        <position position="147"/>
    </location>
    <ligand>
        <name>[4Fe-4S] cluster</name>
        <dbReference type="ChEBI" id="CHEBI:49883"/>
        <label>2</label>
    </ligand>
</feature>
<name>A0A7V4U327_CALAY</name>
<evidence type="ECO:0000256" key="3">
    <source>
        <dbReference type="ARBA" id="ARBA00022723"/>
    </source>
</evidence>
<keyword evidence="2 10" id="KW-0004">4Fe-4S</keyword>
<evidence type="ECO:0000256" key="6">
    <source>
        <dbReference type="ARBA" id="ARBA00022982"/>
    </source>
</evidence>
<keyword evidence="6 10" id="KW-0249">Electron transport</keyword>
<feature type="binding site" evidence="10">
    <location>
        <position position="170"/>
    </location>
    <ligand>
        <name>[4Fe-4S] cluster</name>
        <dbReference type="ChEBI" id="CHEBI:49883"/>
        <label>3</label>
    </ligand>
</feature>
<dbReference type="AlphaFoldDB" id="A0A7V4U327"/>
<feature type="binding site" evidence="10">
    <location>
        <position position="180"/>
    </location>
    <ligand>
        <name>[4Fe-4S] cluster</name>
        <dbReference type="ChEBI" id="CHEBI:49883"/>
        <label>2</label>
    </ligand>
</feature>
<evidence type="ECO:0000256" key="10">
    <source>
        <dbReference type="HAMAP-Rule" id="MF_00463"/>
    </source>
</evidence>
<feature type="binding site" evidence="10">
    <location>
        <position position="141"/>
    </location>
    <ligand>
        <name>[4Fe-4S] cluster</name>
        <dbReference type="ChEBI" id="CHEBI:49883"/>
        <label>2</label>
    </ligand>
</feature>
<sequence length="275" mass="29520">MFEIILPGLILGVFALISASGLYAASKKFYVYEDPRIEKVTDMLPGANCGGCGFAGCAAFAENVVTTMSLNPTCPVADEAQLDRIAEFLGMEKAVTEKQVASLMCNGTYDHSKTMMEYTGIEDCWAAMLVTDTTKSCAFSCLGLGSCVRACGFDAMRIENGIVVIDDEKCTGCGMCVPACPKNILHMRPYSKRTTVTCFNTDKGADARKACSVACIGCMKCEKVCEDDAIHVTNFLAKINYDKCTNCGKCVEVCPTDAIEIRGEEVIAHVAAQVV</sequence>
<keyword evidence="3 10" id="KW-0479">Metal-binding</keyword>
<keyword evidence="9 10" id="KW-0472">Membrane</keyword>
<feature type="domain" description="4Fe-4S ferredoxin-type" evidence="11">
    <location>
        <begin position="235"/>
        <end position="264"/>
    </location>
</feature>
<feature type="binding site" evidence="10">
    <location>
        <position position="176"/>
    </location>
    <ligand>
        <name>[4Fe-4S] cluster</name>
        <dbReference type="ChEBI" id="CHEBI:49883"/>
        <label>3</label>
    </ligand>
</feature>
<dbReference type="InterPro" id="IPR010207">
    <property type="entry name" value="Elect_transpt_cplx_RnfB/RsxB"/>
</dbReference>
<feature type="binding site" evidence="10">
    <location>
        <position position="151"/>
    </location>
    <ligand>
        <name>[4Fe-4S] cluster</name>
        <dbReference type="ChEBI" id="CHEBI:49883"/>
        <label>3</label>
    </ligand>
</feature>
<dbReference type="InterPro" id="IPR017900">
    <property type="entry name" value="4Fe4S_Fe_S_CS"/>
</dbReference>
<keyword evidence="8 10" id="KW-0411">Iron-sulfur</keyword>
<dbReference type="PROSITE" id="PS00198">
    <property type="entry name" value="4FE4S_FER_1"/>
    <property type="match status" value="1"/>
</dbReference>
<feature type="binding site" evidence="10">
    <location>
        <position position="173"/>
    </location>
    <ligand>
        <name>[4Fe-4S] cluster</name>
        <dbReference type="ChEBI" id="CHEBI:49883"/>
        <label>3</label>
    </ligand>
</feature>
<dbReference type="EC" id="7.-.-.-" evidence="10"/>
<reference evidence="13" key="1">
    <citation type="journal article" date="2020" name="mSystems">
        <title>Genome- and Community-Level Interaction Insights into Carbon Utilization and Element Cycling Functions of Hydrothermarchaeota in Hydrothermal Sediment.</title>
        <authorList>
            <person name="Zhou Z."/>
            <person name="Liu Y."/>
            <person name="Xu W."/>
            <person name="Pan J."/>
            <person name="Luo Z.H."/>
            <person name="Li M."/>
        </authorList>
    </citation>
    <scope>NUCLEOTIDE SEQUENCE [LARGE SCALE GENOMIC DNA]</scope>
    <source>
        <strain evidence="13">HyVt-577</strain>
    </source>
</reference>
<feature type="binding site" evidence="10">
    <location>
        <position position="49"/>
    </location>
    <ligand>
        <name>[4Fe-4S] cluster</name>
        <dbReference type="ChEBI" id="CHEBI:49883"/>
        <label>1</label>
    </ligand>
</feature>
<keyword evidence="1 10" id="KW-0813">Transport</keyword>
<dbReference type="HAMAP" id="MF_00463">
    <property type="entry name" value="RsxB_RnfB"/>
    <property type="match status" value="1"/>
</dbReference>
<evidence type="ECO:0000256" key="4">
    <source>
        <dbReference type="ARBA" id="ARBA00022737"/>
    </source>
</evidence>
<dbReference type="Pfam" id="PF04060">
    <property type="entry name" value="FeS"/>
    <property type="match status" value="1"/>
</dbReference>
<comment type="similarity">
    <text evidence="10">Belongs to the 4Fe4S bacterial-type ferredoxin family. RnfB subfamily.</text>
</comment>
<dbReference type="NCBIfam" id="TIGR01944">
    <property type="entry name" value="rnfB"/>
    <property type="match status" value="1"/>
</dbReference>
<evidence type="ECO:0000256" key="8">
    <source>
        <dbReference type="ARBA" id="ARBA00023014"/>
    </source>
</evidence>
<dbReference type="PANTHER" id="PTHR43560">
    <property type="entry name" value="ION-TRANSLOCATING OXIDOREDUCTASE COMPLEX SUBUNIT B"/>
    <property type="match status" value="1"/>
</dbReference>
<keyword evidence="5 10" id="KW-1278">Translocase</keyword>
<comment type="subcellular location">
    <subcellularLocation>
        <location evidence="10">Cell membrane</location>
    </subcellularLocation>
</comment>
<feature type="region of interest" description="Hydrophobic" evidence="10">
    <location>
        <begin position="1"/>
        <end position="26"/>
    </location>
</feature>
<dbReference type="SUPFAM" id="SSF54862">
    <property type="entry name" value="4Fe-4S ferredoxins"/>
    <property type="match status" value="1"/>
</dbReference>
<keyword evidence="10" id="KW-1003">Cell membrane</keyword>
<dbReference type="Pfam" id="PF00037">
    <property type="entry name" value="Fer4"/>
    <property type="match status" value="2"/>
</dbReference>
<feature type="binding site" evidence="10">
    <location>
        <position position="137"/>
    </location>
    <ligand>
        <name>[4Fe-4S] cluster</name>
        <dbReference type="ChEBI" id="CHEBI:49883"/>
        <label>2</label>
    </ligand>
</feature>
<evidence type="ECO:0000259" key="12">
    <source>
        <dbReference type="PROSITE" id="PS51656"/>
    </source>
</evidence>
<comment type="function">
    <text evidence="10">Part of a membrane-bound complex that couples electron transfer with translocation of ions across the membrane.</text>
</comment>
<evidence type="ECO:0000256" key="9">
    <source>
        <dbReference type="ARBA" id="ARBA00023136"/>
    </source>
</evidence>
<comment type="subunit">
    <text evidence="10">The complex is composed of six subunits: RnfA, RnfB, RnfC, RnfD, RnfE and RnfG.</text>
</comment>
<organism evidence="13">
    <name type="scientific">Caldithrix abyssi</name>
    <dbReference type="NCBI Taxonomy" id="187145"/>
    <lineage>
        <taxon>Bacteria</taxon>
        <taxon>Pseudomonadati</taxon>
        <taxon>Calditrichota</taxon>
        <taxon>Calditrichia</taxon>
        <taxon>Calditrichales</taxon>
        <taxon>Calditrichaceae</taxon>
        <taxon>Caldithrix</taxon>
    </lineage>
</organism>
<dbReference type="EMBL" id="DRQG01000148">
    <property type="protein sequence ID" value="HGY57176.1"/>
    <property type="molecule type" value="Genomic_DNA"/>
</dbReference>
<evidence type="ECO:0000256" key="2">
    <source>
        <dbReference type="ARBA" id="ARBA00022485"/>
    </source>
</evidence>
<evidence type="ECO:0000256" key="5">
    <source>
        <dbReference type="ARBA" id="ARBA00022967"/>
    </source>
</evidence>
<dbReference type="PROSITE" id="PS51379">
    <property type="entry name" value="4FE4S_FER_2"/>
    <property type="match status" value="2"/>
</dbReference>
<evidence type="ECO:0000259" key="11">
    <source>
        <dbReference type="PROSITE" id="PS51379"/>
    </source>
</evidence>
<keyword evidence="4 10" id="KW-0677">Repeat</keyword>
<dbReference type="Pfam" id="PF12800">
    <property type="entry name" value="Fer4_4"/>
    <property type="match status" value="1"/>
</dbReference>
<dbReference type="CDD" id="cd10549">
    <property type="entry name" value="MtMvhB_like"/>
    <property type="match status" value="1"/>
</dbReference>
<gene>
    <name evidence="10" type="primary">rnfB</name>
    <name evidence="13" type="ORF">ENK44_15820</name>
</gene>
<accession>A0A7V4U327</accession>
<dbReference type="Gene3D" id="1.10.15.40">
    <property type="entry name" value="Electron transport complex subunit B, putative Fe-S cluster"/>
    <property type="match status" value="1"/>
</dbReference>
<dbReference type="PROSITE" id="PS51656">
    <property type="entry name" value="4FE4S"/>
    <property type="match status" value="1"/>
</dbReference>
<comment type="cofactor">
    <cofactor evidence="10">
        <name>[4Fe-4S] cluster</name>
        <dbReference type="ChEBI" id="CHEBI:49883"/>
    </cofactor>
    <text evidence="10">Binds 3 [4Fe-4S] clusters.</text>
</comment>
<dbReference type="PANTHER" id="PTHR43560:SF1">
    <property type="entry name" value="ION-TRANSLOCATING OXIDOREDUCTASE COMPLEX SUBUNIT B"/>
    <property type="match status" value="1"/>
</dbReference>
<dbReference type="InterPro" id="IPR007202">
    <property type="entry name" value="4Fe-4S_dom"/>
</dbReference>
<evidence type="ECO:0000313" key="13">
    <source>
        <dbReference type="EMBL" id="HGY57176.1"/>
    </source>
</evidence>
<keyword evidence="7 10" id="KW-0408">Iron</keyword>
<proteinExistence type="inferred from homology"/>
<dbReference type="GO" id="GO:0005886">
    <property type="term" value="C:plasma membrane"/>
    <property type="evidence" value="ECO:0007669"/>
    <property type="project" value="UniProtKB-SubCell"/>
</dbReference>
<feature type="binding site" evidence="10">
    <location>
        <position position="74"/>
    </location>
    <ligand>
        <name>[4Fe-4S] cluster</name>
        <dbReference type="ChEBI" id="CHEBI:49883"/>
        <label>1</label>
    </ligand>
</feature>
<dbReference type="InterPro" id="IPR050395">
    <property type="entry name" value="4Fe4S_Ferredoxin_RnfB"/>
</dbReference>
<dbReference type="GO" id="GO:0009055">
    <property type="term" value="F:electron transfer activity"/>
    <property type="evidence" value="ECO:0007669"/>
    <property type="project" value="InterPro"/>
</dbReference>
<dbReference type="GO" id="GO:0022900">
    <property type="term" value="P:electron transport chain"/>
    <property type="evidence" value="ECO:0007669"/>
    <property type="project" value="UniProtKB-UniRule"/>
</dbReference>
<evidence type="ECO:0000256" key="1">
    <source>
        <dbReference type="ARBA" id="ARBA00022448"/>
    </source>
</evidence>
<feature type="domain" description="4Fe-4S ferredoxin-type" evidence="11">
    <location>
        <begin position="161"/>
        <end position="190"/>
    </location>
</feature>
<comment type="caution">
    <text evidence="13">The sequence shown here is derived from an EMBL/GenBank/DDBJ whole genome shotgun (WGS) entry which is preliminary data.</text>
</comment>
<evidence type="ECO:0000256" key="7">
    <source>
        <dbReference type="ARBA" id="ARBA00023004"/>
    </source>
</evidence>
<feature type="binding site" evidence="10">
    <location>
        <position position="52"/>
    </location>
    <ligand>
        <name>[4Fe-4S] cluster</name>
        <dbReference type="ChEBI" id="CHEBI:49883"/>
        <label>1</label>
    </ligand>
</feature>
<dbReference type="Gene3D" id="3.30.70.20">
    <property type="match status" value="2"/>
</dbReference>
<dbReference type="GO" id="GO:0046872">
    <property type="term" value="F:metal ion binding"/>
    <property type="evidence" value="ECO:0007669"/>
    <property type="project" value="UniProtKB-KW"/>
</dbReference>